<name>A0A7T8ERE0_9CAUD</name>
<reference evidence="1 2" key="1">
    <citation type="submission" date="2020-12" db="EMBL/GenBank/DDBJ databases">
        <title>Dynamics of Baltic Sea phages driven by environmental changes.</title>
        <authorList>
            <person name="Hoetzinger M."/>
            <person name="Nilsson E."/>
            <person name="Holmfeldt K."/>
        </authorList>
    </citation>
    <scope>NUCLEOTIDE SEQUENCE [LARGE SCALE GENOMIC DNA]</scope>
</reference>
<dbReference type="Proteomes" id="UP000595566">
    <property type="component" value="Segment"/>
</dbReference>
<accession>A0A7T8ERE0</accession>
<organism evidence="1 2">
    <name type="scientific">Flavobacterium phage vB_FspM_immuto_2-6A</name>
    <dbReference type="NCBI Taxonomy" id="2801477"/>
    <lineage>
        <taxon>Viruses</taxon>
        <taxon>Duplodnaviria</taxon>
        <taxon>Heunggongvirae</taxon>
        <taxon>Uroviricota</taxon>
        <taxon>Caudoviricetes</taxon>
        <taxon>Immutovirus</taxon>
        <taxon>Immutovirus immuto</taxon>
    </lineage>
</organism>
<keyword evidence="2" id="KW-1185">Reference proteome</keyword>
<protein>
    <submittedName>
        <fullName evidence="1">Uncharacterized protein</fullName>
    </submittedName>
</protein>
<evidence type="ECO:0000313" key="2">
    <source>
        <dbReference type="Proteomes" id="UP000595566"/>
    </source>
</evidence>
<evidence type="ECO:0000313" key="1">
    <source>
        <dbReference type="EMBL" id="QQO91813.1"/>
    </source>
</evidence>
<dbReference type="EMBL" id="MW353175">
    <property type="protein sequence ID" value="QQO91813.1"/>
    <property type="molecule type" value="Genomic_DNA"/>
</dbReference>
<gene>
    <name evidence="1" type="ORF">immuto26A_134</name>
</gene>
<proteinExistence type="predicted"/>
<sequence>MAKKTYQSTDGTSFHGVVIRATVDQLISAFGDPSMEYNTGEDKVNFEWEMETDEGEVFTIYDWKEGRPLQRDQYVTWHIGAMSKSVSYDAEGELRKAL</sequence>